<feature type="region of interest" description="Disordered" evidence="6">
    <location>
        <begin position="1"/>
        <end position="22"/>
    </location>
</feature>
<dbReference type="GO" id="GO:0070008">
    <property type="term" value="F:serine-type exopeptidase activity"/>
    <property type="evidence" value="ECO:0007669"/>
    <property type="project" value="InterPro"/>
</dbReference>
<evidence type="ECO:0000313" key="8">
    <source>
        <dbReference type="Proteomes" id="UP000266841"/>
    </source>
</evidence>
<comment type="caution">
    <text evidence="7">The sequence shown here is derived from an EMBL/GenBank/DDBJ whole genome shotgun (WGS) entry which is preliminary data.</text>
</comment>
<feature type="compositionally biased region" description="Basic residues" evidence="6">
    <location>
        <begin position="1"/>
        <end position="19"/>
    </location>
</feature>
<comment type="similarity">
    <text evidence="1">Belongs to the peptidase S28 family.</text>
</comment>
<dbReference type="EMBL" id="AGNL01012055">
    <property type="protein sequence ID" value="EJK68100.1"/>
    <property type="molecule type" value="Genomic_DNA"/>
</dbReference>
<sequence length="629" mass="69514">MPPKGHVKPAPKAPKRKRGTYGSVTISSRTIPEHSLPLSLSSSSFDRILRILRNDGGDSEGNDRRPPPTANERWVVRGLALFSLILLVNALFPHRVDHLPGGEELRNGLKEAERADADGASRLASSGDVADASREQYPYGADHDEDEELFYADQLVDHFDGSTDTWDNRYYASSRYFGGPGHPIFMVVGGEGSLEKMLYPFVNEHLAFHFGAAVVQIEHRFYGPYQPLPNATVEELTELLTPQQAMADMVRLTKHFKDELGCGGYDRTSPEYCPVVSVGGAYPGFLSAMFRLAHGDFVDVAYASSAPLKLYDQSAPQEVYYDTVTRAAERLSPGCADAVRSALVEAEEAIMASPSVESAVRAMNMCVDSIPEYIHDLDTLRQDVMMAVAFSFADFDMGAYPPSEELGMHRACRVFQDAAGGHYTSVQRVADFFTLVGEDEEFEKKYPQFVGEEGTPCFDLSIFLPDGPNARIATSDWSGSGGGNDGKMWEFQLCTTLVEPIGISEESMFPYRTWTYDDLTEYCQLRYGEGIVPQPLALVRDLGFDDLVKSNASRIIFTNGKQDMWSGASYVEDVSDTILALNFENGAYHSDLSHMGPSDTETEDIREGFAEITDILGRWLGEIKLEAHG</sequence>
<dbReference type="PANTHER" id="PTHR11010">
    <property type="entry name" value="PROTEASE S28 PRO-X CARBOXYPEPTIDASE-RELATED"/>
    <property type="match status" value="1"/>
</dbReference>
<dbReference type="InterPro" id="IPR042269">
    <property type="entry name" value="Ser_carbopepase_S28_SKS"/>
</dbReference>
<dbReference type="Gene3D" id="1.20.120.980">
    <property type="entry name" value="Serine carboxypeptidase S28, SKS domain"/>
    <property type="match status" value="1"/>
</dbReference>
<dbReference type="InterPro" id="IPR029058">
    <property type="entry name" value="AB_hydrolase_fold"/>
</dbReference>
<name>K0SRS6_THAOC</name>
<dbReference type="AlphaFoldDB" id="K0SRS6"/>
<organism evidence="7 8">
    <name type="scientific">Thalassiosira oceanica</name>
    <name type="common">Marine diatom</name>
    <dbReference type="NCBI Taxonomy" id="159749"/>
    <lineage>
        <taxon>Eukaryota</taxon>
        <taxon>Sar</taxon>
        <taxon>Stramenopiles</taxon>
        <taxon>Ochrophyta</taxon>
        <taxon>Bacillariophyta</taxon>
        <taxon>Coscinodiscophyceae</taxon>
        <taxon>Thalassiosirophycidae</taxon>
        <taxon>Thalassiosirales</taxon>
        <taxon>Thalassiosiraceae</taxon>
        <taxon>Thalassiosira</taxon>
    </lineage>
</organism>
<dbReference type="Pfam" id="PF05577">
    <property type="entry name" value="Peptidase_S28"/>
    <property type="match status" value="1"/>
</dbReference>
<dbReference type="PANTHER" id="PTHR11010:SF38">
    <property type="entry name" value="LYSOSOMAL PRO-X CARBOXYPEPTIDASE"/>
    <property type="match status" value="1"/>
</dbReference>
<evidence type="ECO:0000256" key="1">
    <source>
        <dbReference type="ARBA" id="ARBA00011079"/>
    </source>
</evidence>
<proteinExistence type="inferred from homology"/>
<dbReference type="Proteomes" id="UP000266841">
    <property type="component" value="Unassembled WGS sequence"/>
</dbReference>
<evidence type="ECO:0000256" key="2">
    <source>
        <dbReference type="ARBA" id="ARBA00022670"/>
    </source>
</evidence>
<keyword evidence="5" id="KW-0325">Glycoprotein</keyword>
<dbReference type="GO" id="GO:0008239">
    <property type="term" value="F:dipeptidyl-peptidase activity"/>
    <property type="evidence" value="ECO:0007669"/>
    <property type="project" value="TreeGrafter"/>
</dbReference>
<gene>
    <name evidence="7" type="ORF">THAOC_10754</name>
</gene>
<evidence type="ECO:0000256" key="4">
    <source>
        <dbReference type="ARBA" id="ARBA00022801"/>
    </source>
</evidence>
<keyword evidence="8" id="KW-1185">Reference proteome</keyword>
<evidence type="ECO:0000256" key="5">
    <source>
        <dbReference type="ARBA" id="ARBA00023180"/>
    </source>
</evidence>
<protein>
    <submittedName>
        <fullName evidence="7">Uncharacterized protein</fullName>
    </submittedName>
</protein>
<dbReference type="eggNOG" id="KOG2183">
    <property type="taxonomic scope" value="Eukaryota"/>
</dbReference>
<evidence type="ECO:0000256" key="6">
    <source>
        <dbReference type="SAM" id="MobiDB-lite"/>
    </source>
</evidence>
<keyword evidence="3" id="KW-0732">Signal</keyword>
<dbReference type="SUPFAM" id="SSF53474">
    <property type="entry name" value="alpha/beta-Hydrolases"/>
    <property type="match status" value="1"/>
</dbReference>
<dbReference type="OMA" id="YIGWRWQ"/>
<dbReference type="Gene3D" id="3.40.50.1820">
    <property type="entry name" value="alpha/beta hydrolase"/>
    <property type="match status" value="1"/>
</dbReference>
<evidence type="ECO:0000256" key="3">
    <source>
        <dbReference type="ARBA" id="ARBA00022729"/>
    </source>
</evidence>
<evidence type="ECO:0000313" key="7">
    <source>
        <dbReference type="EMBL" id="EJK68100.1"/>
    </source>
</evidence>
<dbReference type="OrthoDB" id="40707at2759"/>
<keyword evidence="4" id="KW-0378">Hydrolase</keyword>
<dbReference type="InterPro" id="IPR008758">
    <property type="entry name" value="Peptidase_S28"/>
</dbReference>
<accession>K0SRS6</accession>
<dbReference type="GO" id="GO:0006508">
    <property type="term" value="P:proteolysis"/>
    <property type="evidence" value="ECO:0007669"/>
    <property type="project" value="UniProtKB-KW"/>
</dbReference>
<keyword evidence="2" id="KW-0645">Protease</keyword>
<reference evidence="7 8" key="1">
    <citation type="journal article" date="2012" name="Genome Biol.">
        <title>Genome and low-iron response of an oceanic diatom adapted to chronic iron limitation.</title>
        <authorList>
            <person name="Lommer M."/>
            <person name="Specht M."/>
            <person name="Roy A.S."/>
            <person name="Kraemer L."/>
            <person name="Andreson R."/>
            <person name="Gutowska M.A."/>
            <person name="Wolf J."/>
            <person name="Bergner S.V."/>
            <person name="Schilhabel M.B."/>
            <person name="Klostermeier U.C."/>
            <person name="Beiko R.G."/>
            <person name="Rosenstiel P."/>
            <person name="Hippler M."/>
            <person name="Laroche J."/>
        </authorList>
    </citation>
    <scope>NUCLEOTIDE SEQUENCE [LARGE SCALE GENOMIC DNA]</scope>
    <source>
        <strain evidence="7 8">CCMP1005</strain>
    </source>
</reference>